<feature type="transmembrane region" description="Helical" evidence="7">
    <location>
        <begin position="496"/>
        <end position="514"/>
    </location>
</feature>
<feature type="transmembrane region" description="Helical" evidence="7">
    <location>
        <begin position="314"/>
        <end position="331"/>
    </location>
</feature>
<feature type="domain" description="Major facilitator superfamily (MFS) profile" evidence="8">
    <location>
        <begin position="21"/>
        <end position="519"/>
    </location>
</feature>
<dbReference type="OrthoDB" id="10262656at2759"/>
<evidence type="ECO:0000313" key="9">
    <source>
        <dbReference type="EMBL" id="KAF2786456.1"/>
    </source>
</evidence>
<feature type="transmembrane region" description="Helical" evidence="7">
    <location>
        <begin position="194"/>
        <end position="216"/>
    </location>
</feature>
<keyword evidence="4 7" id="KW-1133">Transmembrane helix</keyword>
<dbReference type="EMBL" id="MU002462">
    <property type="protein sequence ID" value="KAF2786456.1"/>
    <property type="molecule type" value="Genomic_DNA"/>
</dbReference>
<comment type="subcellular location">
    <subcellularLocation>
        <location evidence="1">Membrane</location>
        <topology evidence="1">Multi-pass membrane protein</topology>
    </subcellularLocation>
</comment>
<name>A0A6A6WQU3_9PLEO</name>
<evidence type="ECO:0000259" key="8">
    <source>
        <dbReference type="PROSITE" id="PS50850"/>
    </source>
</evidence>
<dbReference type="AlphaFoldDB" id="A0A6A6WQU3"/>
<evidence type="ECO:0000256" key="7">
    <source>
        <dbReference type="SAM" id="Phobius"/>
    </source>
</evidence>
<dbReference type="InterPro" id="IPR020846">
    <property type="entry name" value="MFS_dom"/>
</dbReference>
<organism evidence="9 10">
    <name type="scientific">Melanomma pulvis-pyrius CBS 109.77</name>
    <dbReference type="NCBI Taxonomy" id="1314802"/>
    <lineage>
        <taxon>Eukaryota</taxon>
        <taxon>Fungi</taxon>
        <taxon>Dikarya</taxon>
        <taxon>Ascomycota</taxon>
        <taxon>Pezizomycotina</taxon>
        <taxon>Dothideomycetes</taxon>
        <taxon>Pleosporomycetidae</taxon>
        <taxon>Pleosporales</taxon>
        <taxon>Melanommataceae</taxon>
        <taxon>Melanomma</taxon>
    </lineage>
</organism>
<dbReference type="Proteomes" id="UP000799757">
    <property type="component" value="Unassembled WGS sequence"/>
</dbReference>
<evidence type="ECO:0000256" key="6">
    <source>
        <dbReference type="SAM" id="MobiDB-lite"/>
    </source>
</evidence>
<keyword evidence="2" id="KW-0813">Transport</keyword>
<proteinExistence type="predicted"/>
<evidence type="ECO:0000256" key="1">
    <source>
        <dbReference type="ARBA" id="ARBA00004141"/>
    </source>
</evidence>
<dbReference type="PANTHER" id="PTHR23504">
    <property type="entry name" value="MAJOR FACILITATOR SUPERFAMILY DOMAIN-CONTAINING PROTEIN 10"/>
    <property type="match status" value="1"/>
</dbReference>
<feature type="transmembrane region" description="Helical" evidence="7">
    <location>
        <begin position="59"/>
        <end position="81"/>
    </location>
</feature>
<dbReference type="SUPFAM" id="SSF103473">
    <property type="entry name" value="MFS general substrate transporter"/>
    <property type="match status" value="1"/>
</dbReference>
<dbReference type="Pfam" id="PF07690">
    <property type="entry name" value="MFS_1"/>
    <property type="match status" value="1"/>
</dbReference>
<dbReference type="InterPro" id="IPR011701">
    <property type="entry name" value="MFS"/>
</dbReference>
<feature type="transmembrane region" description="Helical" evidence="7">
    <location>
        <begin position="117"/>
        <end position="142"/>
    </location>
</feature>
<accession>A0A6A6WQU3</accession>
<keyword evidence="5 7" id="KW-0472">Membrane</keyword>
<gene>
    <name evidence="9" type="ORF">K505DRAFT_368218</name>
</gene>
<feature type="transmembrane region" description="Helical" evidence="7">
    <location>
        <begin position="154"/>
        <end position="174"/>
    </location>
</feature>
<keyword evidence="3 7" id="KW-0812">Transmembrane</keyword>
<evidence type="ECO:0000256" key="2">
    <source>
        <dbReference type="ARBA" id="ARBA00022448"/>
    </source>
</evidence>
<dbReference type="CDD" id="cd17330">
    <property type="entry name" value="MFS_SLC46_TetA_like"/>
    <property type="match status" value="1"/>
</dbReference>
<dbReference type="InterPro" id="IPR036259">
    <property type="entry name" value="MFS_trans_sf"/>
</dbReference>
<dbReference type="GO" id="GO:0016020">
    <property type="term" value="C:membrane"/>
    <property type="evidence" value="ECO:0007669"/>
    <property type="project" value="UniProtKB-SubCell"/>
</dbReference>
<feature type="compositionally biased region" description="Polar residues" evidence="6">
    <location>
        <begin position="274"/>
        <end position="286"/>
    </location>
</feature>
<dbReference type="PROSITE" id="PS50850">
    <property type="entry name" value="MFS"/>
    <property type="match status" value="1"/>
</dbReference>
<evidence type="ECO:0000313" key="10">
    <source>
        <dbReference type="Proteomes" id="UP000799757"/>
    </source>
</evidence>
<dbReference type="GO" id="GO:0022857">
    <property type="term" value="F:transmembrane transporter activity"/>
    <property type="evidence" value="ECO:0007669"/>
    <property type="project" value="InterPro"/>
</dbReference>
<feature type="transmembrane region" description="Helical" evidence="7">
    <location>
        <begin position="365"/>
        <end position="384"/>
    </location>
</feature>
<evidence type="ECO:0000256" key="5">
    <source>
        <dbReference type="ARBA" id="ARBA00023136"/>
    </source>
</evidence>
<feature type="transmembrane region" description="Helical" evidence="7">
    <location>
        <begin position="93"/>
        <end position="111"/>
    </location>
</feature>
<sequence length="565" mass="61300">MARHGGAAALLRDKTPFPTRQMAILALCRICEPIAFMSIFPYAYFMVDDFGIAHDKAQISMYVGMVTSAFAFAECASGVFWGRLSDKVGRKKVLLGGLFGTGLSMLLFGFAKNLPMALFARALGGLLNGNIGVLQTTVAELITTEAHQPRAYSIMPFVWCLGTIIGASLGGVLARPALAYPSMFNDTIFQTYPYLLPNLICAGVVVFGLMVGILFLEETHEDKKLDRDCGREIGQWILSKVWKRDVDTPLTDKDGSLDEMSSMLEGHESRMYRSTDSSPTLCSSRASIAEPSPYSLDGDSKEAPKIREAFTKQVCLNIIGYGILAFHTISLEQLLPILMSRPESTEKPHLPFKFNGGFHFTTQQIGALLAVQGALQMVAQVVVFPWASRKLGSLRTFWLTIALYPFLYLLAPYLALLPDKLRTPGIILLLVWKVTAQSLSYPSLAMMLANASPSKKVLGTLNGAAASSASICRGFGPTVSGAMDTFGTGLGMSGLAWWTCAGIAAIGWIPGFVMKEERRSGFRGRDEDEETCLGDALVEQLDADSDAASVLTLTPDETVEAVLTK</sequence>
<evidence type="ECO:0000256" key="4">
    <source>
        <dbReference type="ARBA" id="ARBA00022989"/>
    </source>
</evidence>
<dbReference type="Gene3D" id="1.20.1250.20">
    <property type="entry name" value="MFS general substrate transporter like domains"/>
    <property type="match status" value="1"/>
</dbReference>
<protein>
    <submittedName>
        <fullName evidence="9">MFS general substrate transporter</fullName>
    </submittedName>
</protein>
<feature type="transmembrane region" description="Helical" evidence="7">
    <location>
        <begin position="22"/>
        <end position="47"/>
    </location>
</feature>
<keyword evidence="10" id="KW-1185">Reference proteome</keyword>
<feature type="region of interest" description="Disordered" evidence="6">
    <location>
        <begin position="268"/>
        <end position="300"/>
    </location>
</feature>
<evidence type="ECO:0000256" key="3">
    <source>
        <dbReference type="ARBA" id="ARBA00022692"/>
    </source>
</evidence>
<feature type="transmembrane region" description="Helical" evidence="7">
    <location>
        <begin position="396"/>
        <end position="414"/>
    </location>
</feature>
<reference evidence="9" key="1">
    <citation type="journal article" date="2020" name="Stud. Mycol.">
        <title>101 Dothideomycetes genomes: a test case for predicting lifestyles and emergence of pathogens.</title>
        <authorList>
            <person name="Haridas S."/>
            <person name="Albert R."/>
            <person name="Binder M."/>
            <person name="Bloem J."/>
            <person name="Labutti K."/>
            <person name="Salamov A."/>
            <person name="Andreopoulos B."/>
            <person name="Baker S."/>
            <person name="Barry K."/>
            <person name="Bills G."/>
            <person name="Bluhm B."/>
            <person name="Cannon C."/>
            <person name="Castanera R."/>
            <person name="Culley D."/>
            <person name="Daum C."/>
            <person name="Ezra D."/>
            <person name="Gonzalez J."/>
            <person name="Henrissat B."/>
            <person name="Kuo A."/>
            <person name="Liang C."/>
            <person name="Lipzen A."/>
            <person name="Lutzoni F."/>
            <person name="Magnuson J."/>
            <person name="Mondo S."/>
            <person name="Nolan M."/>
            <person name="Ohm R."/>
            <person name="Pangilinan J."/>
            <person name="Park H.-J."/>
            <person name="Ramirez L."/>
            <person name="Alfaro M."/>
            <person name="Sun H."/>
            <person name="Tritt A."/>
            <person name="Yoshinaga Y."/>
            <person name="Zwiers L.-H."/>
            <person name="Turgeon B."/>
            <person name="Goodwin S."/>
            <person name="Spatafora J."/>
            <person name="Crous P."/>
            <person name="Grigoriev I."/>
        </authorList>
    </citation>
    <scope>NUCLEOTIDE SEQUENCE</scope>
    <source>
        <strain evidence="9">CBS 109.77</strain>
    </source>
</reference>
<dbReference type="PANTHER" id="PTHR23504:SF15">
    <property type="entry name" value="MAJOR FACILITATOR SUPERFAMILY (MFS) PROFILE DOMAIN-CONTAINING PROTEIN"/>
    <property type="match status" value="1"/>
</dbReference>